<dbReference type="AlphaFoldDB" id="A0A4D6XSP3"/>
<dbReference type="InterPro" id="IPR007060">
    <property type="entry name" value="FtsL/DivIC"/>
</dbReference>
<evidence type="ECO:0000313" key="9">
    <source>
        <dbReference type="EMBL" id="QCI17808.1"/>
    </source>
</evidence>
<dbReference type="InterPro" id="IPR023081">
    <property type="entry name" value="Cell_div_FtsB"/>
</dbReference>
<gene>
    <name evidence="8" type="primary">ftsB</name>
    <name evidence="9" type="ORF">D9V61_02135</name>
</gene>
<evidence type="ECO:0000256" key="6">
    <source>
        <dbReference type="ARBA" id="ARBA00023136"/>
    </source>
</evidence>
<dbReference type="OrthoDB" id="7061211at2"/>
<dbReference type="GO" id="GO:0032153">
    <property type="term" value="C:cell division site"/>
    <property type="evidence" value="ECO:0007669"/>
    <property type="project" value="UniProtKB-UniRule"/>
</dbReference>
<dbReference type="PANTHER" id="PTHR37485:SF1">
    <property type="entry name" value="CELL DIVISION PROTEIN FTSB"/>
    <property type="match status" value="1"/>
</dbReference>
<dbReference type="GO" id="GO:0043093">
    <property type="term" value="P:FtsZ-dependent cytokinesis"/>
    <property type="evidence" value="ECO:0007669"/>
    <property type="project" value="UniProtKB-UniRule"/>
</dbReference>
<dbReference type="Proteomes" id="UP000298660">
    <property type="component" value="Chromosome"/>
</dbReference>
<keyword evidence="5" id="KW-0175">Coiled coil</keyword>
<keyword evidence="4 8" id="KW-1133">Transmembrane helix</keyword>
<keyword evidence="7 8" id="KW-0131">Cell cycle</keyword>
<protein>
    <recommendedName>
        <fullName evidence="8">Cell division protein FtsB</fullName>
    </recommendedName>
</protein>
<feature type="topological domain" description="Cytoplasmic" evidence="8">
    <location>
        <begin position="1"/>
        <end position="3"/>
    </location>
</feature>
<name>A0A4D6XSP3_9GAMM</name>
<dbReference type="RefSeq" id="WP_158339594.1">
    <property type="nucleotide sequence ID" value="NZ_CP034891.1"/>
</dbReference>
<dbReference type="Pfam" id="PF04977">
    <property type="entry name" value="DivIC"/>
    <property type="match status" value="1"/>
</dbReference>
<dbReference type="GO" id="GO:0005886">
    <property type="term" value="C:plasma membrane"/>
    <property type="evidence" value="ECO:0007669"/>
    <property type="project" value="UniProtKB-SubCell"/>
</dbReference>
<feature type="topological domain" description="Extracellular" evidence="8">
    <location>
        <begin position="22"/>
        <end position="71"/>
    </location>
</feature>
<dbReference type="GO" id="GO:0030428">
    <property type="term" value="C:cell septum"/>
    <property type="evidence" value="ECO:0007669"/>
    <property type="project" value="TreeGrafter"/>
</dbReference>
<evidence type="ECO:0000256" key="2">
    <source>
        <dbReference type="ARBA" id="ARBA00022618"/>
    </source>
</evidence>
<accession>A0A4D6XSP3</accession>
<dbReference type="HAMAP" id="MF_00599">
    <property type="entry name" value="FtsB"/>
    <property type="match status" value="1"/>
</dbReference>
<keyword evidence="6 8" id="KW-0472">Membrane</keyword>
<keyword evidence="1 8" id="KW-1003">Cell membrane</keyword>
<keyword evidence="3 8" id="KW-0812">Transmembrane</keyword>
<evidence type="ECO:0000256" key="5">
    <source>
        <dbReference type="ARBA" id="ARBA00023054"/>
    </source>
</evidence>
<comment type="similarity">
    <text evidence="8">Belongs to the FtsB family.</text>
</comment>
<comment type="function">
    <text evidence="8">Essential cell division protein. May link together the upstream cell division proteins, which are predominantly cytoplasmic, with the downstream cell division proteins, which are predominantly extracellular.</text>
</comment>
<proteinExistence type="inferred from homology"/>
<sequence length="71" mass="8816">MKILKIFLFVLLFWLQYSLWLGKNGILDYIKIYKKVEMQKKNNEYLDMRNNQIILEINKFNHHLDKDKKKI</sequence>
<reference evidence="9 10" key="1">
    <citation type="submission" date="2018-12" db="EMBL/GenBank/DDBJ databases">
        <authorList>
            <person name="Chong R.A."/>
        </authorList>
    </citation>
    <scope>NUCLEOTIDE SEQUENCE [LARGE SCALE GENOMIC DNA]</scope>
    <source>
        <strain evidence="9 10">Ala</strain>
    </source>
</reference>
<evidence type="ECO:0000256" key="3">
    <source>
        <dbReference type="ARBA" id="ARBA00022692"/>
    </source>
</evidence>
<keyword evidence="2 8" id="KW-0132">Cell division</keyword>
<evidence type="ECO:0000256" key="7">
    <source>
        <dbReference type="ARBA" id="ARBA00023306"/>
    </source>
</evidence>
<evidence type="ECO:0000256" key="1">
    <source>
        <dbReference type="ARBA" id="ARBA00022475"/>
    </source>
</evidence>
<dbReference type="EMBL" id="CP034891">
    <property type="protein sequence ID" value="QCI17808.1"/>
    <property type="molecule type" value="Genomic_DNA"/>
</dbReference>
<comment type="subcellular location">
    <subcellularLocation>
        <location evidence="8">Cell membrane</location>
        <topology evidence="8">Single-pass type II membrane protein</topology>
    </subcellularLocation>
    <text evidence="8">Localizes to the division septum.</text>
</comment>
<reference evidence="9 10" key="2">
    <citation type="submission" date="2019-05" db="EMBL/GenBank/DDBJ databases">
        <title>Genome evolution of the obligate endosymbiont Buchnera aphidicola.</title>
        <authorList>
            <person name="Moran N.A."/>
        </authorList>
    </citation>
    <scope>NUCLEOTIDE SEQUENCE [LARGE SCALE GENOMIC DNA]</scope>
    <source>
        <strain evidence="9 10">Ala</strain>
    </source>
</reference>
<evidence type="ECO:0000256" key="4">
    <source>
        <dbReference type="ARBA" id="ARBA00022989"/>
    </source>
</evidence>
<evidence type="ECO:0000313" key="10">
    <source>
        <dbReference type="Proteomes" id="UP000298660"/>
    </source>
</evidence>
<evidence type="ECO:0000256" key="8">
    <source>
        <dbReference type="HAMAP-Rule" id="MF_00599"/>
    </source>
</evidence>
<dbReference type="PANTHER" id="PTHR37485">
    <property type="entry name" value="CELL DIVISION PROTEIN FTSB"/>
    <property type="match status" value="1"/>
</dbReference>
<organism evidence="9 10">
    <name type="scientific">Buchnera aphidicola</name>
    <name type="common">Acyrthosiphon lactucae</name>
    <dbReference type="NCBI Taxonomy" id="1241832"/>
    <lineage>
        <taxon>Bacteria</taxon>
        <taxon>Pseudomonadati</taxon>
        <taxon>Pseudomonadota</taxon>
        <taxon>Gammaproteobacteria</taxon>
        <taxon>Enterobacterales</taxon>
        <taxon>Erwiniaceae</taxon>
        <taxon>Buchnera</taxon>
    </lineage>
</organism>